<comment type="caution">
    <text evidence="1">The sequence shown here is derived from an EMBL/GenBank/DDBJ whole genome shotgun (WGS) entry which is preliminary data.</text>
</comment>
<dbReference type="Proteomes" id="UP000183120">
    <property type="component" value="Unassembled WGS sequence"/>
</dbReference>
<name>A0A1J4TSY8_9BACT</name>
<evidence type="ECO:0000313" key="1">
    <source>
        <dbReference type="EMBL" id="OIO15364.1"/>
    </source>
</evidence>
<sequence>MHHDAMMQDMDTIRTTITLPIELHERLRIMSITQKKPLGELIAEKYSQEKPMKKHKSIKREIEEDFALFDKVARSSVPYDAARAVREERDRDNA</sequence>
<protein>
    <submittedName>
        <fullName evidence="1">Uncharacterized protein</fullName>
    </submittedName>
</protein>
<gene>
    <name evidence="1" type="ORF">AUJ73_00720</name>
</gene>
<evidence type="ECO:0000313" key="2">
    <source>
        <dbReference type="Proteomes" id="UP000183120"/>
    </source>
</evidence>
<dbReference type="AlphaFoldDB" id="A0A1J4TSY8"/>
<organism evidence="1 2">
    <name type="scientific">Candidatus Gottesmanbacteria bacterium CG1_02_37_22</name>
    <dbReference type="NCBI Taxonomy" id="1805209"/>
    <lineage>
        <taxon>Bacteria</taxon>
        <taxon>Candidatus Gottesmaniibacteriota</taxon>
    </lineage>
</organism>
<reference evidence="1 2" key="1">
    <citation type="journal article" date="2016" name="Environ. Microbiol.">
        <title>Genomic resolution of a cold subsurface aquifer community provides metabolic insights for novel microbes adapted to high CO concentrations.</title>
        <authorList>
            <person name="Probst A.J."/>
            <person name="Castelle C.J."/>
            <person name="Singh A."/>
            <person name="Brown C.T."/>
            <person name="Anantharaman K."/>
            <person name="Sharon I."/>
            <person name="Hug L.A."/>
            <person name="Burstein D."/>
            <person name="Emerson J.B."/>
            <person name="Thomas B.C."/>
            <person name="Banfield J.F."/>
        </authorList>
    </citation>
    <scope>NUCLEOTIDE SEQUENCE [LARGE SCALE GENOMIC DNA]</scope>
    <source>
        <strain evidence="1">CG1_02_37_22</strain>
    </source>
</reference>
<dbReference type="EMBL" id="MNUY01000011">
    <property type="protein sequence ID" value="OIO15364.1"/>
    <property type="molecule type" value="Genomic_DNA"/>
</dbReference>
<dbReference type="STRING" id="1805209.AUJ73_00720"/>
<accession>A0A1J4TSY8</accession>
<proteinExistence type="predicted"/>